<dbReference type="GO" id="GO:0003700">
    <property type="term" value="F:DNA-binding transcription factor activity"/>
    <property type="evidence" value="ECO:0007669"/>
    <property type="project" value="TreeGrafter"/>
</dbReference>
<gene>
    <name evidence="7" type="ORF">FB463_000071</name>
    <name evidence="6" type="ORF">FFA01_27450</name>
</gene>
<dbReference type="Pfam" id="PF16859">
    <property type="entry name" value="TetR_C_11"/>
    <property type="match status" value="1"/>
</dbReference>
<name>A0A7W3JFD1_9MICO</name>
<dbReference type="SUPFAM" id="SSF46689">
    <property type="entry name" value="Homeodomain-like"/>
    <property type="match status" value="1"/>
</dbReference>
<dbReference type="PANTHER" id="PTHR30055">
    <property type="entry name" value="HTH-TYPE TRANSCRIPTIONAL REGULATOR RUTR"/>
    <property type="match status" value="1"/>
</dbReference>
<evidence type="ECO:0000313" key="6">
    <source>
        <dbReference type="EMBL" id="GEK84436.1"/>
    </source>
</evidence>
<keyword evidence="3" id="KW-0804">Transcription</keyword>
<evidence type="ECO:0000313" key="8">
    <source>
        <dbReference type="Proteomes" id="UP000321154"/>
    </source>
</evidence>
<dbReference type="Gene3D" id="1.10.357.10">
    <property type="entry name" value="Tetracycline Repressor, domain 2"/>
    <property type="match status" value="1"/>
</dbReference>
<sequence>MTTARPGRVRSEAARLAILDATRDELAERGYDKLSLDRIAAAAGVGKATIYRWYPHKGALVAEGMLSEHLLPRVPVADTGDVRADVHDWLRASLASLRESEVGGLIRATIAATAEDADVAAQYEARVTSLTRTALSDRLEVGRRAGRIRDDAPIAAMVESLIGTVLLHVLTRREADPAALDAIVGLLFDGVAPTR</sequence>
<dbReference type="PROSITE" id="PS50977">
    <property type="entry name" value="HTH_TETR_2"/>
    <property type="match status" value="1"/>
</dbReference>
<evidence type="ECO:0000256" key="4">
    <source>
        <dbReference type="PROSITE-ProRule" id="PRU00335"/>
    </source>
</evidence>
<evidence type="ECO:0000313" key="9">
    <source>
        <dbReference type="Proteomes" id="UP000522688"/>
    </source>
</evidence>
<dbReference type="PRINTS" id="PR00455">
    <property type="entry name" value="HTHTETR"/>
</dbReference>
<dbReference type="Pfam" id="PF00440">
    <property type="entry name" value="TetR_N"/>
    <property type="match status" value="1"/>
</dbReference>
<keyword evidence="2 4" id="KW-0238">DNA-binding</keyword>
<evidence type="ECO:0000259" key="5">
    <source>
        <dbReference type="PROSITE" id="PS50977"/>
    </source>
</evidence>
<dbReference type="InterPro" id="IPR050109">
    <property type="entry name" value="HTH-type_TetR-like_transc_reg"/>
</dbReference>
<keyword evidence="1" id="KW-0805">Transcription regulation</keyword>
<dbReference type="RefSeq" id="WP_146856757.1">
    <property type="nucleotide sequence ID" value="NZ_BAAAHR010000007.1"/>
</dbReference>
<keyword evidence="8" id="KW-1185">Reference proteome</keyword>
<dbReference type="InterPro" id="IPR036271">
    <property type="entry name" value="Tet_transcr_reg_TetR-rel_C_sf"/>
</dbReference>
<dbReference type="OrthoDB" id="9796019at2"/>
<dbReference type="Proteomes" id="UP000522688">
    <property type="component" value="Unassembled WGS sequence"/>
</dbReference>
<proteinExistence type="predicted"/>
<feature type="DNA-binding region" description="H-T-H motif" evidence="4">
    <location>
        <begin position="35"/>
        <end position="54"/>
    </location>
</feature>
<reference evidence="6 8" key="1">
    <citation type="submission" date="2019-07" db="EMBL/GenBank/DDBJ databases">
        <title>Whole genome shotgun sequence of Frigoribacterium faeni NBRC 103066.</title>
        <authorList>
            <person name="Hosoyama A."/>
            <person name="Uohara A."/>
            <person name="Ohji S."/>
            <person name="Ichikawa N."/>
        </authorList>
    </citation>
    <scope>NUCLEOTIDE SEQUENCE [LARGE SCALE GENOMIC DNA]</scope>
    <source>
        <strain evidence="6 8">NBRC 103066</strain>
    </source>
</reference>
<reference evidence="7 9" key="2">
    <citation type="submission" date="2020-07" db="EMBL/GenBank/DDBJ databases">
        <title>Sequencing the genomes of 1000 actinobacteria strains.</title>
        <authorList>
            <person name="Klenk H.-P."/>
        </authorList>
    </citation>
    <scope>NUCLEOTIDE SEQUENCE [LARGE SCALE GENOMIC DNA]</scope>
    <source>
        <strain evidence="7 9">DSM 10309</strain>
    </source>
</reference>
<dbReference type="InterPro" id="IPR011075">
    <property type="entry name" value="TetR_C"/>
</dbReference>
<evidence type="ECO:0000256" key="3">
    <source>
        <dbReference type="ARBA" id="ARBA00023163"/>
    </source>
</evidence>
<dbReference type="InterPro" id="IPR009057">
    <property type="entry name" value="Homeodomain-like_sf"/>
</dbReference>
<protein>
    <submittedName>
        <fullName evidence="7">AcrR family transcriptional regulator</fullName>
    </submittedName>
    <submittedName>
        <fullName evidence="6">TetR family transcriptional regulator</fullName>
    </submittedName>
</protein>
<evidence type="ECO:0000313" key="7">
    <source>
        <dbReference type="EMBL" id="MBA8811847.1"/>
    </source>
</evidence>
<dbReference type="GO" id="GO:0000976">
    <property type="term" value="F:transcription cis-regulatory region binding"/>
    <property type="evidence" value="ECO:0007669"/>
    <property type="project" value="TreeGrafter"/>
</dbReference>
<organism evidence="7 9">
    <name type="scientific">Frigoribacterium faeni</name>
    <dbReference type="NCBI Taxonomy" id="145483"/>
    <lineage>
        <taxon>Bacteria</taxon>
        <taxon>Bacillati</taxon>
        <taxon>Actinomycetota</taxon>
        <taxon>Actinomycetes</taxon>
        <taxon>Micrococcales</taxon>
        <taxon>Microbacteriaceae</taxon>
        <taxon>Frigoribacterium</taxon>
    </lineage>
</organism>
<evidence type="ECO:0000256" key="2">
    <source>
        <dbReference type="ARBA" id="ARBA00023125"/>
    </source>
</evidence>
<dbReference type="AlphaFoldDB" id="A0A7W3JFD1"/>
<comment type="caution">
    <text evidence="7">The sequence shown here is derived from an EMBL/GenBank/DDBJ whole genome shotgun (WGS) entry which is preliminary data.</text>
</comment>
<dbReference type="SUPFAM" id="SSF48498">
    <property type="entry name" value="Tetracyclin repressor-like, C-terminal domain"/>
    <property type="match status" value="1"/>
</dbReference>
<evidence type="ECO:0000256" key="1">
    <source>
        <dbReference type="ARBA" id="ARBA00023015"/>
    </source>
</evidence>
<dbReference type="Proteomes" id="UP000321154">
    <property type="component" value="Unassembled WGS sequence"/>
</dbReference>
<dbReference type="EMBL" id="BJUV01000037">
    <property type="protein sequence ID" value="GEK84436.1"/>
    <property type="molecule type" value="Genomic_DNA"/>
</dbReference>
<accession>A0A7W3JFD1</accession>
<dbReference type="EMBL" id="JACGWW010000001">
    <property type="protein sequence ID" value="MBA8811847.1"/>
    <property type="molecule type" value="Genomic_DNA"/>
</dbReference>
<dbReference type="Gene3D" id="1.10.10.60">
    <property type="entry name" value="Homeodomain-like"/>
    <property type="match status" value="1"/>
</dbReference>
<feature type="domain" description="HTH tetR-type" evidence="5">
    <location>
        <begin position="12"/>
        <end position="72"/>
    </location>
</feature>
<dbReference type="InterPro" id="IPR001647">
    <property type="entry name" value="HTH_TetR"/>
</dbReference>
<dbReference type="PANTHER" id="PTHR30055:SF148">
    <property type="entry name" value="TETR-FAMILY TRANSCRIPTIONAL REGULATOR"/>
    <property type="match status" value="1"/>
</dbReference>